<protein>
    <recommendedName>
        <fullName evidence="3">Copper chaperone</fullName>
    </recommendedName>
</protein>
<evidence type="ECO:0000313" key="2">
    <source>
        <dbReference type="Proteomes" id="UP000297549"/>
    </source>
</evidence>
<name>A0A4Z0Q4C4_9BACT</name>
<proteinExistence type="predicted"/>
<organism evidence="1 2">
    <name type="scientific">Hymenobacter aquaticus</name>
    <dbReference type="NCBI Taxonomy" id="1867101"/>
    <lineage>
        <taxon>Bacteria</taxon>
        <taxon>Pseudomonadati</taxon>
        <taxon>Bacteroidota</taxon>
        <taxon>Cytophagia</taxon>
        <taxon>Cytophagales</taxon>
        <taxon>Hymenobacteraceae</taxon>
        <taxon>Hymenobacter</taxon>
    </lineage>
</organism>
<keyword evidence="2" id="KW-1185">Reference proteome</keyword>
<dbReference type="Proteomes" id="UP000297549">
    <property type="component" value="Unassembled WGS sequence"/>
</dbReference>
<evidence type="ECO:0008006" key="3">
    <source>
        <dbReference type="Google" id="ProtNLM"/>
    </source>
</evidence>
<dbReference type="RefSeq" id="WP_135460998.1">
    <property type="nucleotide sequence ID" value="NZ_SRLC01000001.1"/>
</dbReference>
<sequence length="87" mass="9325">MPTSFSDPSANNTQLVRYCVEVPAMTTPDSLVTVRKILQDHQLLVDQLTEGQAQVASATGAEPDWPAIKDALQAAGYPATYTTTSDD</sequence>
<dbReference type="EMBL" id="SRLC01000001">
    <property type="protein sequence ID" value="TGE23931.1"/>
    <property type="molecule type" value="Genomic_DNA"/>
</dbReference>
<accession>A0A4Z0Q4C4</accession>
<comment type="caution">
    <text evidence="1">The sequence shown here is derived from an EMBL/GenBank/DDBJ whole genome shotgun (WGS) entry which is preliminary data.</text>
</comment>
<dbReference type="AlphaFoldDB" id="A0A4Z0Q4C4"/>
<gene>
    <name evidence="1" type="ORF">E5K00_01570</name>
</gene>
<dbReference type="OrthoDB" id="885672at2"/>
<reference evidence="1 2" key="1">
    <citation type="submission" date="2019-04" db="EMBL/GenBank/DDBJ databases">
        <authorList>
            <person name="Feng G."/>
            <person name="Zhang J."/>
            <person name="Zhu H."/>
        </authorList>
    </citation>
    <scope>NUCLEOTIDE SEQUENCE [LARGE SCALE GENOMIC DNA]</scope>
    <source>
        <strain evidence="1 2">JCM 31653</strain>
    </source>
</reference>
<evidence type="ECO:0000313" key="1">
    <source>
        <dbReference type="EMBL" id="TGE23931.1"/>
    </source>
</evidence>